<dbReference type="EMBL" id="AP021906">
    <property type="protein sequence ID" value="BBP86694.1"/>
    <property type="molecule type" value="Genomic_DNA"/>
</dbReference>
<gene>
    <name evidence="1" type="ORF">BsIDN1_03120</name>
</gene>
<protein>
    <submittedName>
        <fullName evidence="1">Uncharacterized protein</fullName>
    </submittedName>
</protein>
<dbReference type="InterPro" id="IPR053154">
    <property type="entry name" value="c-di-AMP_regulator"/>
</dbReference>
<dbReference type="AlphaFoldDB" id="A0A5S9M3I5"/>
<name>A0A5S9M3I5_BACIA</name>
<dbReference type="Gene3D" id="2.170.120.30">
    <property type="match status" value="1"/>
</dbReference>
<dbReference type="InterPro" id="IPR012505">
    <property type="entry name" value="YbbR"/>
</dbReference>
<dbReference type="PANTHER" id="PTHR37804:SF1">
    <property type="entry name" value="CDAA REGULATORY PROTEIN CDAR"/>
    <property type="match status" value="1"/>
</dbReference>
<sequence length="119" mass="13241">MVQSIQRKRPRRKKIGESFFPTSTTDEATLTDIPVKAYYDDEKYVVTGVPQTVNVTIKGSTSAVKTARQTKNFEIYADMQNLSTGTHKVELKARDVSKGLTLSINPSVTTVTIQEKNDS</sequence>
<dbReference type="PANTHER" id="PTHR37804">
    <property type="entry name" value="CDAA REGULATORY PROTEIN CDAR"/>
    <property type="match status" value="1"/>
</dbReference>
<organism evidence="1 2">
    <name type="scientific">Bacillus safensis</name>
    <dbReference type="NCBI Taxonomy" id="561879"/>
    <lineage>
        <taxon>Bacteria</taxon>
        <taxon>Bacillati</taxon>
        <taxon>Bacillota</taxon>
        <taxon>Bacilli</taxon>
        <taxon>Bacillales</taxon>
        <taxon>Bacillaceae</taxon>
        <taxon>Bacillus</taxon>
    </lineage>
</organism>
<dbReference type="Proteomes" id="UP000464658">
    <property type="component" value="Chromosome"/>
</dbReference>
<accession>A0A5S9M3I5</accession>
<reference evidence="1 2" key="1">
    <citation type="submission" date="2019-12" db="EMBL/GenBank/DDBJ databases">
        <title>Full genome sequence of a Bacillus safensis strain isolated from commercially available natto in Indonesia.</title>
        <authorList>
            <person name="Yoshida M."/>
            <person name="Uomi M."/>
            <person name="Waturangi D."/>
            <person name="Ekaputri J.J."/>
            <person name="Setiamarga D.H.E."/>
        </authorList>
    </citation>
    <scope>NUCLEOTIDE SEQUENCE [LARGE SCALE GENOMIC DNA]</scope>
    <source>
        <strain evidence="1 2">IDN1</strain>
    </source>
</reference>
<proteinExistence type="predicted"/>
<evidence type="ECO:0000313" key="2">
    <source>
        <dbReference type="Proteomes" id="UP000464658"/>
    </source>
</evidence>
<evidence type="ECO:0000313" key="1">
    <source>
        <dbReference type="EMBL" id="BBP86694.1"/>
    </source>
</evidence>
<dbReference type="Pfam" id="PF07949">
    <property type="entry name" value="YbbR"/>
    <property type="match status" value="1"/>
</dbReference>